<evidence type="ECO:0000256" key="8">
    <source>
        <dbReference type="SAM" id="Phobius"/>
    </source>
</evidence>
<dbReference type="GO" id="GO:0009847">
    <property type="term" value="P:spore germination"/>
    <property type="evidence" value="ECO:0007669"/>
    <property type="project" value="InterPro"/>
</dbReference>
<name>A0A4Y7RF03_9FIRM</name>
<comment type="similarity">
    <text evidence="2">Belongs to the amino acid-polyamine-organocation (APC) superfamily. Spore germination protein (SGP) (TC 2.A.3.9) family.</text>
</comment>
<dbReference type="EMBL" id="QFGA01000001">
    <property type="protein sequence ID" value="TEB07330.1"/>
    <property type="molecule type" value="Genomic_DNA"/>
</dbReference>
<feature type="transmembrane region" description="Helical" evidence="8">
    <location>
        <begin position="81"/>
        <end position="102"/>
    </location>
</feature>
<keyword evidence="4" id="KW-0309">Germination</keyword>
<feature type="transmembrane region" description="Helical" evidence="8">
    <location>
        <begin position="108"/>
        <end position="132"/>
    </location>
</feature>
<evidence type="ECO:0000313" key="9">
    <source>
        <dbReference type="EMBL" id="TEB07330.1"/>
    </source>
</evidence>
<evidence type="ECO:0000256" key="5">
    <source>
        <dbReference type="ARBA" id="ARBA00022692"/>
    </source>
</evidence>
<keyword evidence="7 8" id="KW-0472">Membrane</keyword>
<feature type="transmembrane region" description="Helical" evidence="8">
    <location>
        <begin position="305"/>
        <end position="324"/>
    </location>
</feature>
<comment type="subcellular location">
    <subcellularLocation>
        <location evidence="1">Membrane</location>
        <topology evidence="1">Multi-pass membrane protein</topology>
    </subcellularLocation>
</comment>
<sequence length="362" mass="39657">MLERGKISGIALALILINLVGATAVVALPAVTARSALRDAWLTPAVSAVSGIVVILLVTALGRRFPGKSLIEYTQDILGSWPGKAVGVLYLFFFFQSSGVILREFGELLSAMIMPRTPILVFNTIIVLLAAYSVRSGLEVIGRLSELLLPWVIILYYVIILLGLQKADFSRLLPVLENGFAPVLLASLTPLGWMGEVLLLGMLLPYLSKPCQGRKIGIWSVGILGFLLVIDEIANITVFGREVTRLKYPTFMIPSEILLGGFLRIDALFVILWTAGLLTKLAIFYYVSVLGTAQLLNLRDYKPTVLPIGVILTAFSILSFQNAVEIPTHITKGFPPFAYLFEWALPLALLLIAIIRGFKPKY</sequence>
<accession>A0A4Y7RF03</accession>
<feature type="transmembrane region" description="Helical" evidence="8">
    <location>
        <begin position="336"/>
        <end position="358"/>
    </location>
</feature>
<feature type="transmembrane region" description="Helical" evidence="8">
    <location>
        <begin position="267"/>
        <end position="293"/>
    </location>
</feature>
<keyword evidence="5 8" id="KW-0812">Transmembrane</keyword>
<organism evidence="9 10">
    <name type="scientific">Pelotomaculum schinkii</name>
    <dbReference type="NCBI Taxonomy" id="78350"/>
    <lineage>
        <taxon>Bacteria</taxon>
        <taxon>Bacillati</taxon>
        <taxon>Bacillota</taxon>
        <taxon>Clostridia</taxon>
        <taxon>Eubacteriales</taxon>
        <taxon>Desulfotomaculaceae</taxon>
        <taxon>Pelotomaculum</taxon>
    </lineage>
</organism>
<dbReference type="Pfam" id="PF03845">
    <property type="entry name" value="Spore_permease"/>
    <property type="match status" value="1"/>
</dbReference>
<dbReference type="InterPro" id="IPR004761">
    <property type="entry name" value="Spore_GerAB"/>
</dbReference>
<feature type="transmembrane region" description="Helical" evidence="8">
    <location>
        <begin position="7"/>
        <end position="28"/>
    </location>
</feature>
<feature type="transmembrane region" description="Helical" evidence="8">
    <location>
        <begin position="40"/>
        <end position="61"/>
    </location>
</feature>
<dbReference type="PANTHER" id="PTHR34975">
    <property type="entry name" value="SPORE GERMINATION PROTEIN A2"/>
    <property type="match status" value="1"/>
</dbReference>
<reference evidence="9 10" key="1">
    <citation type="journal article" date="2018" name="Environ. Microbiol.">
        <title>Novel energy conservation strategies and behaviour of Pelotomaculum schinkii driving syntrophic propionate catabolism.</title>
        <authorList>
            <person name="Hidalgo-Ahumada C.A.P."/>
            <person name="Nobu M.K."/>
            <person name="Narihiro T."/>
            <person name="Tamaki H."/>
            <person name="Liu W.T."/>
            <person name="Kamagata Y."/>
            <person name="Stams A.J.M."/>
            <person name="Imachi H."/>
            <person name="Sousa D.Z."/>
        </authorList>
    </citation>
    <scope>NUCLEOTIDE SEQUENCE [LARGE SCALE GENOMIC DNA]</scope>
    <source>
        <strain evidence="9 10">HH</strain>
    </source>
</reference>
<evidence type="ECO:0000256" key="2">
    <source>
        <dbReference type="ARBA" id="ARBA00007998"/>
    </source>
</evidence>
<evidence type="ECO:0000256" key="3">
    <source>
        <dbReference type="ARBA" id="ARBA00022448"/>
    </source>
</evidence>
<keyword evidence="10" id="KW-1185">Reference proteome</keyword>
<feature type="transmembrane region" description="Helical" evidence="8">
    <location>
        <begin position="144"/>
        <end position="164"/>
    </location>
</feature>
<keyword evidence="3" id="KW-0813">Transport</keyword>
<comment type="caution">
    <text evidence="9">The sequence shown here is derived from an EMBL/GenBank/DDBJ whole genome shotgun (WGS) entry which is preliminary data.</text>
</comment>
<evidence type="ECO:0000313" key="10">
    <source>
        <dbReference type="Proteomes" id="UP000298324"/>
    </source>
</evidence>
<evidence type="ECO:0000256" key="7">
    <source>
        <dbReference type="ARBA" id="ARBA00023136"/>
    </source>
</evidence>
<gene>
    <name evidence="9" type="primary">yndE_2</name>
    <name evidence="9" type="ORF">Psch_00877</name>
</gene>
<dbReference type="PANTHER" id="PTHR34975:SF2">
    <property type="entry name" value="SPORE GERMINATION PROTEIN A2"/>
    <property type="match status" value="1"/>
</dbReference>
<dbReference type="GO" id="GO:0016020">
    <property type="term" value="C:membrane"/>
    <property type="evidence" value="ECO:0007669"/>
    <property type="project" value="UniProtKB-SubCell"/>
</dbReference>
<dbReference type="RefSeq" id="WP_190239253.1">
    <property type="nucleotide sequence ID" value="NZ_QFGA01000001.1"/>
</dbReference>
<evidence type="ECO:0000256" key="1">
    <source>
        <dbReference type="ARBA" id="ARBA00004141"/>
    </source>
</evidence>
<feature type="transmembrane region" description="Helical" evidence="8">
    <location>
        <begin position="216"/>
        <end position="239"/>
    </location>
</feature>
<dbReference type="NCBIfam" id="TIGR00912">
    <property type="entry name" value="2A0309"/>
    <property type="match status" value="1"/>
</dbReference>
<evidence type="ECO:0000256" key="6">
    <source>
        <dbReference type="ARBA" id="ARBA00022989"/>
    </source>
</evidence>
<feature type="transmembrane region" description="Helical" evidence="8">
    <location>
        <begin position="184"/>
        <end position="204"/>
    </location>
</feature>
<dbReference type="Proteomes" id="UP000298324">
    <property type="component" value="Unassembled WGS sequence"/>
</dbReference>
<evidence type="ECO:0000256" key="4">
    <source>
        <dbReference type="ARBA" id="ARBA00022544"/>
    </source>
</evidence>
<proteinExistence type="inferred from homology"/>
<dbReference type="AlphaFoldDB" id="A0A4Y7RF03"/>
<keyword evidence="6 8" id="KW-1133">Transmembrane helix</keyword>
<protein>
    <submittedName>
        <fullName evidence="9">Spore germination protein YndE</fullName>
    </submittedName>
</protein>